<dbReference type="RefSeq" id="WP_065790927.1">
    <property type="nucleotide sequence ID" value="NZ_MAUJ01000004.1"/>
</dbReference>
<comment type="caution">
    <text evidence="1">The sequence shown here is derived from an EMBL/GenBank/DDBJ whole genome shotgun (WGS) entry which is preliminary data.</text>
</comment>
<sequence length="105" mass="11766">MEYVEALKAFAQCSENKDEAMSVLVKTADGNGRFHVTAPMFKAVLQQAVDEKLSLDELEFWASILLQREDFKVDELEGSLYALSEPELMGGLDKAKIERLIALLD</sequence>
<name>A0A1C0TP56_9GAMM</name>
<dbReference type="Proteomes" id="UP000093366">
    <property type="component" value="Unassembled WGS sequence"/>
</dbReference>
<evidence type="ECO:0000313" key="1">
    <source>
        <dbReference type="EMBL" id="OCQ20741.1"/>
    </source>
</evidence>
<evidence type="ECO:0000313" key="2">
    <source>
        <dbReference type="Proteomes" id="UP000093366"/>
    </source>
</evidence>
<organism evidence="1 2">
    <name type="scientific">Pseudoalteromonas luteoviolacea</name>
    <dbReference type="NCBI Taxonomy" id="43657"/>
    <lineage>
        <taxon>Bacteria</taxon>
        <taxon>Pseudomonadati</taxon>
        <taxon>Pseudomonadota</taxon>
        <taxon>Gammaproteobacteria</taxon>
        <taxon>Alteromonadales</taxon>
        <taxon>Pseudoalteromonadaceae</taxon>
        <taxon>Pseudoalteromonas</taxon>
    </lineage>
</organism>
<protein>
    <submittedName>
        <fullName evidence="1">Uncharacterized protein</fullName>
    </submittedName>
</protein>
<proteinExistence type="predicted"/>
<dbReference type="EMBL" id="MAUJ01000004">
    <property type="protein sequence ID" value="OCQ20741.1"/>
    <property type="molecule type" value="Genomic_DNA"/>
</dbReference>
<accession>A0A1C0TP56</accession>
<dbReference type="OrthoDB" id="7595800at2"/>
<gene>
    <name evidence="1" type="ORF">A7985_13105</name>
</gene>
<reference evidence="2" key="1">
    <citation type="submission" date="2016-07" db="EMBL/GenBank/DDBJ databases">
        <authorList>
            <person name="Florea S."/>
            <person name="Webb J.S."/>
            <person name="Jaromczyk J."/>
            <person name="Schardl C.L."/>
        </authorList>
    </citation>
    <scope>NUCLEOTIDE SEQUENCE [LARGE SCALE GENOMIC DNA]</scope>
    <source>
        <strain evidence="2">IPB1</strain>
    </source>
</reference>
<dbReference type="AlphaFoldDB" id="A0A1C0TP56"/>